<sequence>MELIRAHVQRAGFSSSWEDIILEMLMQKKTGDWEGEHPYVDGPDFSRTNSQRGVFIAQALATILISVAPSLLSLAMMLPWATWSSRDGEYYPLEQFLLEANSSSAAKPYLQDLREVYIMTDECGYDEYEETIDDRYYVRTDFLDCFRMFDKLSSIESLGIDGITDDDEDEPIIEEAASKLTKLHVNHSALDDICLARAISACKSLKELQYSIGGRGTLSDDKGHLNNKTFSKTILKHKNSLEVLDIDSGKDFYYHNISDIDTGYDNEGGDQLRLYRLVGETETTGFLSSFWDNHGSLKDFSNLKSLSLGIGLLMYLVYGENGIRDGTESKLVDSIPKNLEYLCVRGYQRAEVPKHDAPIDVLMGAFNSGSLGLKEIWGIETVIPFTNHYDVYNNRKSDRWCLQSSGYSLQEQL</sequence>
<name>A0A9W9SHE0_9EURO</name>
<organism evidence="2 3">
    <name type="scientific">Penicillium cosmopolitanum</name>
    <dbReference type="NCBI Taxonomy" id="1131564"/>
    <lineage>
        <taxon>Eukaryota</taxon>
        <taxon>Fungi</taxon>
        <taxon>Dikarya</taxon>
        <taxon>Ascomycota</taxon>
        <taxon>Pezizomycotina</taxon>
        <taxon>Eurotiomycetes</taxon>
        <taxon>Eurotiomycetidae</taxon>
        <taxon>Eurotiales</taxon>
        <taxon>Aspergillaceae</taxon>
        <taxon>Penicillium</taxon>
    </lineage>
</organism>
<evidence type="ECO:0000256" key="1">
    <source>
        <dbReference type="SAM" id="Phobius"/>
    </source>
</evidence>
<keyword evidence="1" id="KW-0472">Membrane</keyword>
<reference evidence="2" key="1">
    <citation type="submission" date="2022-12" db="EMBL/GenBank/DDBJ databases">
        <authorList>
            <person name="Petersen C."/>
        </authorList>
    </citation>
    <scope>NUCLEOTIDE SEQUENCE</scope>
    <source>
        <strain evidence="2">IBT 29677</strain>
    </source>
</reference>
<keyword evidence="1" id="KW-1133">Transmembrane helix</keyword>
<dbReference type="SUPFAM" id="SSF52047">
    <property type="entry name" value="RNI-like"/>
    <property type="match status" value="1"/>
</dbReference>
<proteinExistence type="predicted"/>
<dbReference type="OrthoDB" id="3437411at2759"/>
<gene>
    <name evidence="2" type="ORF">N7509_011765</name>
</gene>
<dbReference type="EMBL" id="JAPZBU010000011">
    <property type="protein sequence ID" value="KAJ5378646.1"/>
    <property type="molecule type" value="Genomic_DNA"/>
</dbReference>
<evidence type="ECO:0000313" key="3">
    <source>
        <dbReference type="Proteomes" id="UP001147747"/>
    </source>
</evidence>
<dbReference type="AlphaFoldDB" id="A0A9W9SHE0"/>
<keyword evidence="1" id="KW-0812">Transmembrane</keyword>
<reference evidence="2" key="2">
    <citation type="journal article" date="2023" name="IMA Fungus">
        <title>Comparative genomic study of the Penicillium genus elucidates a diverse pangenome and 15 lateral gene transfer events.</title>
        <authorList>
            <person name="Petersen C."/>
            <person name="Sorensen T."/>
            <person name="Nielsen M.R."/>
            <person name="Sondergaard T.E."/>
            <person name="Sorensen J.L."/>
            <person name="Fitzpatrick D.A."/>
            <person name="Frisvad J.C."/>
            <person name="Nielsen K.L."/>
        </authorList>
    </citation>
    <scope>NUCLEOTIDE SEQUENCE</scope>
    <source>
        <strain evidence="2">IBT 29677</strain>
    </source>
</reference>
<comment type="caution">
    <text evidence="2">The sequence shown here is derived from an EMBL/GenBank/DDBJ whole genome shotgun (WGS) entry which is preliminary data.</text>
</comment>
<feature type="transmembrane region" description="Helical" evidence="1">
    <location>
        <begin position="55"/>
        <end position="80"/>
    </location>
</feature>
<dbReference type="InterPro" id="IPR032675">
    <property type="entry name" value="LRR_dom_sf"/>
</dbReference>
<evidence type="ECO:0000313" key="2">
    <source>
        <dbReference type="EMBL" id="KAJ5378646.1"/>
    </source>
</evidence>
<protein>
    <submittedName>
        <fullName evidence="2">Uncharacterized protein</fullName>
    </submittedName>
</protein>
<dbReference type="Gene3D" id="3.80.10.10">
    <property type="entry name" value="Ribonuclease Inhibitor"/>
    <property type="match status" value="1"/>
</dbReference>
<dbReference type="Proteomes" id="UP001147747">
    <property type="component" value="Unassembled WGS sequence"/>
</dbReference>
<dbReference type="GeneID" id="81375382"/>
<accession>A0A9W9SHE0</accession>
<keyword evidence="3" id="KW-1185">Reference proteome</keyword>
<dbReference type="RefSeq" id="XP_056482432.1">
    <property type="nucleotide sequence ID" value="XM_056636402.1"/>
</dbReference>